<gene>
    <name evidence="14" type="primary">LOC125179612</name>
</gene>
<evidence type="ECO:0000256" key="8">
    <source>
        <dbReference type="ARBA" id="ARBA00023125"/>
    </source>
</evidence>
<evidence type="ECO:0000256" key="9">
    <source>
        <dbReference type="ARBA" id="ARBA00023163"/>
    </source>
</evidence>
<dbReference type="GeneID" id="125179612"/>
<dbReference type="GO" id="GO:0000981">
    <property type="term" value="F:DNA-binding transcription factor activity, RNA polymerase II-specific"/>
    <property type="evidence" value="ECO:0007669"/>
    <property type="project" value="TreeGrafter"/>
</dbReference>
<dbReference type="GO" id="GO:0008270">
    <property type="term" value="F:zinc ion binding"/>
    <property type="evidence" value="ECO:0007669"/>
    <property type="project" value="UniProtKB-KW"/>
</dbReference>
<sequence>MAYGSIPGYSGIVKEKFVFRNPSSNDVCWIFTVYDAASASLSSDYSGFDDTPDPRARPRLRQPLEVVPKSGWTIKELICPYCSKCFGGKSDLERHLRTHTGERPFKCTMCTYSASRKHTLSYHMKSRHQALLDPS</sequence>
<keyword evidence="10" id="KW-0539">Nucleus</keyword>
<keyword evidence="4" id="KW-0677">Repeat</keyword>
<dbReference type="AlphaFoldDB" id="A0A979FY52"/>
<dbReference type="GO" id="GO:0000978">
    <property type="term" value="F:RNA polymerase II cis-regulatory region sequence-specific DNA binding"/>
    <property type="evidence" value="ECO:0007669"/>
    <property type="project" value="TreeGrafter"/>
</dbReference>
<dbReference type="FunFam" id="3.30.160.60:FF:000145">
    <property type="entry name" value="Zinc finger protein 574"/>
    <property type="match status" value="1"/>
</dbReference>
<dbReference type="InterPro" id="IPR013087">
    <property type="entry name" value="Znf_C2H2_type"/>
</dbReference>
<dbReference type="SUPFAM" id="SSF57667">
    <property type="entry name" value="beta-beta-alpha zinc fingers"/>
    <property type="match status" value="1"/>
</dbReference>
<protein>
    <submittedName>
        <fullName evidence="14">Zinc finger protein 536-like</fullName>
    </submittedName>
</protein>
<feature type="domain" description="C2H2-type" evidence="12">
    <location>
        <begin position="77"/>
        <end position="104"/>
    </location>
</feature>
<comment type="subcellular location">
    <subcellularLocation>
        <location evidence="1">Nucleus</location>
    </subcellularLocation>
</comment>
<dbReference type="PROSITE" id="PS50157">
    <property type="entry name" value="ZINC_FINGER_C2H2_2"/>
    <property type="match status" value="1"/>
</dbReference>
<evidence type="ECO:0000256" key="7">
    <source>
        <dbReference type="ARBA" id="ARBA00023015"/>
    </source>
</evidence>
<evidence type="ECO:0000256" key="10">
    <source>
        <dbReference type="ARBA" id="ARBA00023242"/>
    </source>
</evidence>
<dbReference type="GO" id="GO:0005634">
    <property type="term" value="C:nucleus"/>
    <property type="evidence" value="ECO:0007669"/>
    <property type="project" value="UniProtKB-SubCell"/>
</dbReference>
<dbReference type="Pfam" id="PF00096">
    <property type="entry name" value="zf-C2H2"/>
    <property type="match status" value="1"/>
</dbReference>
<name>A0A979FY52_HYAAZ</name>
<keyword evidence="5 11" id="KW-0863">Zinc-finger</keyword>
<evidence type="ECO:0000256" key="6">
    <source>
        <dbReference type="ARBA" id="ARBA00022833"/>
    </source>
</evidence>
<dbReference type="SMART" id="SM00355">
    <property type="entry name" value="ZnF_C2H2"/>
    <property type="match status" value="2"/>
</dbReference>
<dbReference type="KEGG" id="hazt:125179612"/>
<dbReference type="Gene3D" id="3.30.160.60">
    <property type="entry name" value="Classic Zinc Finger"/>
    <property type="match status" value="2"/>
</dbReference>
<dbReference type="InterPro" id="IPR036236">
    <property type="entry name" value="Znf_C2H2_sf"/>
</dbReference>
<evidence type="ECO:0000259" key="12">
    <source>
        <dbReference type="PROSITE" id="PS50157"/>
    </source>
</evidence>
<dbReference type="FunFam" id="3.30.160.60:FF:000604">
    <property type="entry name" value="Histone H4 transcription factor-like Protein"/>
    <property type="match status" value="1"/>
</dbReference>
<dbReference type="OrthoDB" id="6376466at2759"/>
<dbReference type="Proteomes" id="UP000694843">
    <property type="component" value="Unplaced"/>
</dbReference>
<keyword evidence="3" id="KW-0479">Metal-binding</keyword>
<evidence type="ECO:0000256" key="1">
    <source>
        <dbReference type="ARBA" id="ARBA00004123"/>
    </source>
</evidence>
<keyword evidence="8" id="KW-0238">DNA-binding</keyword>
<dbReference type="InterPro" id="IPR051967">
    <property type="entry name" value="Krueppel_C2H2-ZF"/>
</dbReference>
<dbReference type="PROSITE" id="PS00028">
    <property type="entry name" value="ZINC_FINGER_C2H2_1"/>
    <property type="match status" value="1"/>
</dbReference>
<comment type="similarity">
    <text evidence="2">Belongs to the krueppel C2H2-type zinc-finger protein family.</text>
</comment>
<evidence type="ECO:0000313" key="14">
    <source>
        <dbReference type="RefSeq" id="XP_047741767.1"/>
    </source>
</evidence>
<accession>A0A979FY52</accession>
<keyword evidence="9" id="KW-0804">Transcription</keyword>
<dbReference type="RefSeq" id="XP_047741767.1">
    <property type="nucleotide sequence ID" value="XM_047885811.1"/>
</dbReference>
<keyword evidence="13" id="KW-1185">Reference proteome</keyword>
<keyword evidence="7" id="KW-0805">Transcription regulation</keyword>
<evidence type="ECO:0000256" key="11">
    <source>
        <dbReference type="PROSITE-ProRule" id="PRU00042"/>
    </source>
</evidence>
<evidence type="ECO:0000313" key="13">
    <source>
        <dbReference type="Proteomes" id="UP000694843"/>
    </source>
</evidence>
<evidence type="ECO:0000256" key="5">
    <source>
        <dbReference type="ARBA" id="ARBA00022771"/>
    </source>
</evidence>
<evidence type="ECO:0000256" key="2">
    <source>
        <dbReference type="ARBA" id="ARBA00006991"/>
    </source>
</evidence>
<keyword evidence="6" id="KW-0862">Zinc</keyword>
<evidence type="ECO:0000256" key="3">
    <source>
        <dbReference type="ARBA" id="ARBA00022723"/>
    </source>
</evidence>
<organism evidence="13 14">
    <name type="scientific">Hyalella azteca</name>
    <name type="common">Amphipod</name>
    <dbReference type="NCBI Taxonomy" id="294128"/>
    <lineage>
        <taxon>Eukaryota</taxon>
        <taxon>Metazoa</taxon>
        <taxon>Ecdysozoa</taxon>
        <taxon>Arthropoda</taxon>
        <taxon>Crustacea</taxon>
        <taxon>Multicrustacea</taxon>
        <taxon>Malacostraca</taxon>
        <taxon>Eumalacostraca</taxon>
        <taxon>Peracarida</taxon>
        <taxon>Amphipoda</taxon>
        <taxon>Senticaudata</taxon>
        <taxon>Talitrida</taxon>
        <taxon>Talitroidea</taxon>
        <taxon>Hyalellidae</taxon>
        <taxon>Hyalella</taxon>
    </lineage>
</organism>
<evidence type="ECO:0000256" key="4">
    <source>
        <dbReference type="ARBA" id="ARBA00022737"/>
    </source>
</evidence>
<reference evidence="14" key="1">
    <citation type="submission" date="2025-08" db="UniProtKB">
        <authorList>
            <consortium name="RefSeq"/>
        </authorList>
    </citation>
    <scope>IDENTIFICATION</scope>
    <source>
        <tissue evidence="14">Whole organism</tissue>
    </source>
</reference>
<dbReference type="PANTHER" id="PTHR45925">
    <property type="entry name" value="ZINC FINGER PROTEIN"/>
    <property type="match status" value="1"/>
</dbReference>
<proteinExistence type="inferred from homology"/>